<reference evidence="1 2" key="1">
    <citation type="submission" date="2024-01" db="EMBL/GenBank/DDBJ databases">
        <title>Genome assemblies of Stephania.</title>
        <authorList>
            <person name="Yang L."/>
        </authorList>
    </citation>
    <scope>NUCLEOTIDE SEQUENCE [LARGE SCALE GENOMIC DNA]</scope>
    <source>
        <strain evidence="1">JXDWG</strain>
        <tissue evidence="1">Leaf</tissue>
    </source>
</reference>
<proteinExistence type="predicted"/>
<organism evidence="1 2">
    <name type="scientific">Stephania cephalantha</name>
    <dbReference type="NCBI Taxonomy" id="152367"/>
    <lineage>
        <taxon>Eukaryota</taxon>
        <taxon>Viridiplantae</taxon>
        <taxon>Streptophyta</taxon>
        <taxon>Embryophyta</taxon>
        <taxon>Tracheophyta</taxon>
        <taxon>Spermatophyta</taxon>
        <taxon>Magnoliopsida</taxon>
        <taxon>Ranunculales</taxon>
        <taxon>Menispermaceae</taxon>
        <taxon>Menispermoideae</taxon>
        <taxon>Cissampelideae</taxon>
        <taxon>Stephania</taxon>
    </lineage>
</organism>
<accession>A0AAP0PE43</accession>
<dbReference type="EMBL" id="JBBNAG010000004">
    <property type="protein sequence ID" value="KAK9140752.1"/>
    <property type="molecule type" value="Genomic_DNA"/>
</dbReference>
<protein>
    <submittedName>
        <fullName evidence="1">Uncharacterized protein</fullName>
    </submittedName>
</protein>
<evidence type="ECO:0000313" key="2">
    <source>
        <dbReference type="Proteomes" id="UP001419268"/>
    </source>
</evidence>
<name>A0AAP0PE43_9MAGN</name>
<dbReference type="Proteomes" id="UP001419268">
    <property type="component" value="Unassembled WGS sequence"/>
</dbReference>
<keyword evidence="2" id="KW-1185">Reference proteome</keyword>
<gene>
    <name evidence="1" type="ORF">Scep_010433</name>
</gene>
<dbReference type="AlphaFoldDB" id="A0AAP0PE43"/>
<comment type="caution">
    <text evidence="1">The sequence shown here is derived from an EMBL/GenBank/DDBJ whole genome shotgun (WGS) entry which is preliminary data.</text>
</comment>
<evidence type="ECO:0000313" key="1">
    <source>
        <dbReference type="EMBL" id="KAK9140752.1"/>
    </source>
</evidence>
<sequence>MEAEPGQGGDGRGVSLAIDSTWVDTGDQLATKDPVDLDSGIDYGVLDCIVDVGHREGPGAAVGGNTGGRGGDGDAWQWEGRFVGGAAVEGVDWARSFLEFGRLVRSHRTERRLVWSVKGIARTKNTVSQGGDQGPRIEGSAGCLNKWPRTNNRRSWDRLNDPHLNQLRKIRKKPHNKKILKNKAKNKVENKVKNKAMKEVKKVEVIVTVRKMKLMMMKGKVEKKREMKVKVEIKMGKEVKVEMMRRVETKEKKRDKKKMMKRELK</sequence>